<comment type="similarity">
    <text evidence="2">Belongs to the ferric reductase (FRE) family.</text>
</comment>
<dbReference type="Proteomes" id="UP001212411">
    <property type="component" value="Chromosome 1"/>
</dbReference>
<evidence type="ECO:0000256" key="2">
    <source>
        <dbReference type="ARBA" id="ARBA00006278"/>
    </source>
</evidence>
<feature type="transmembrane region" description="Helical" evidence="13">
    <location>
        <begin position="105"/>
        <end position="128"/>
    </location>
</feature>
<evidence type="ECO:0000256" key="9">
    <source>
        <dbReference type="ARBA" id="ARBA00023002"/>
    </source>
</evidence>
<keyword evidence="5" id="KW-1003">Cell membrane</keyword>
<evidence type="ECO:0000256" key="11">
    <source>
        <dbReference type="ARBA" id="ARBA00023136"/>
    </source>
</evidence>
<name>A0AAE9WDW4_9SCHI</name>
<evidence type="ECO:0000256" key="13">
    <source>
        <dbReference type="SAM" id="Phobius"/>
    </source>
</evidence>
<dbReference type="GO" id="GO:0052851">
    <property type="term" value="F:ferric-chelate reductase (NADPH) activity"/>
    <property type="evidence" value="ECO:0007669"/>
    <property type="project" value="UniProtKB-EC"/>
</dbReference>
<dbReference type="KEGG" id="som:SOMG_00028"/>
<dbReference type="AlphaFoldDB" id="A0AAE9WDW4"/>
<dbReference type="InterPro" id="IPR051410">
    <property type="entry name" value="Ferric/Cupric_Reductase"/>
</dbReference>
<keyword evidence="6 13" id="KW-0812">Transmembrane</keyword>
<dbReference type="PRINTS" id="PR00466">
    <property type="entry name" value="GP91PHOX"/>
</dbReference>
<dbReference type="InterPro" id="IPR013130">
    <property type="entry name" value="Fe3_Rdtase_TM_dom"/>
</dbReference>
<dbReference type="Pfam" id="PF01794">
    <property type="entry name" value="Ferric_reduct"/>
    <property type="match status" value="1"/>
</dbReference>
<dbReference type="Pfam" id="PF08030">
    <property type="entry name" value="NAD_binding_6"/>
    <property type="match status" value="1"/>
</dbReference>
<dbReference type="PANTHER" id="PTHR32361:SF28">
    <property type="entry name" value="FRP1P"/>
    <property type="match status" value="1"/>
</dbReference>
<dbReference type="RefSeq" id="XP_056037151.1">
    <property type="nucleotide sequence ID" value="XM_056178827.1"/>
</dbReference>
<proteinExistence type="inferred from homology"/>
<dbReference type="GO" id="GO:0006826">
    <property type="term" value="P:iron ion transport"/>
    <property type="evidence" value="ECO:0007669"/>
    <property type="project" value="UniProtKB-ARBA"/>
</dbReference>
<evidence type="ECO:0000256" key="6">
    <source>
        <dbReference type="ARBA" id="ARBA00022692"/>
    </source>
</evidence>
<dbReference type="GO" id="GO:0006879">
    <property type="term" value="P:intracellular iron ion homeostasis"/>
    <property type="evidence" value="ECO:0007669"/>
    <property type="project" value="TreeGrafter"/>
</dbReference>
<dbReference type="CDD" id="cd06186">
    <property type="entry name" value="NOX_Duox_like_FAD_NADP"/>
    <property type="match status" value="1"/>
</dbReference>
<evidence type="ECO:0000256" key="3">
    <source>
        <dbReference type="ARBA" id="ARBA00012668"/>
    </source>
</evidence>
<gene>
    <name evidence="15" type="primary">frp2</name>
    <name evidence="15" type="ORF">SOMG_00028</name>
</gene>
<dbReference type="SUPFAM" id="SSF63380">
    <property type="entry name" value="Riboflavin synthase domain-like"/>
    <property type="match status" value="1"/>
</dbReference>
<accession>A0AAE9WDW4</accession>
<dbReference type="PANTHER" id="PTHR32361">
    <property type="entry name" value="FERRIC/CUPRIC REDUCTASE TRANSMEMBRANE COMPONENT"/>
    <property type="match status" value="1"/>
</dbReference>
<comment type="subcellular location">
    <subcellularLocation>
        <location evidence="1">Cell membrane</location>
        <topology evidence="1">Multi-pass membrane protein</topology>
    </subcellularLocation>
</comment>
<sequence>MSITIHDKWAIAAIIVILSVYSIFIFFFSVEYLRAYRKSKYYQKTSNRGNTNNVCDNIYLSIRSVYGYLVTHKLFLNFLLYVIFILASIPFVGLQTRNVICPKDWNLVGIAARLGFLASGLFFISFFFSLKNNPFTLMLFSSHEKMNYLHRQLSIIALFIGIIHGFCFVLWSAQNHKSLLTDRITLYGYAIGCLIITIFVSSLPYYRKRYYEVFFAIHHLCSAGFLILIWKHHPTSIKYMKICMFMYLFDRCCRIFRSILNRCQFHCSILDDDLIYMKARKPKHSFFSLPWAAGNHIYVNIPFLSYWQVHPFTMLNVPTDDCIELIVVVRSGFTKRLDDYLRSNNPVGHEPRQDRLLLPINKFQNYSTIIEQANETSTELTVPSPINNFLMCFNVLVDGPYGPISNPCTIYSYVLLISGGVGVSYTMPILRDLLIRKSKVISIEFVWTCRSPKLLKLLYKIFEYSLHQSHIKLKIICHLTSSIPYHEVLALPSKQIGHSRIEIVDGRPDFNWTIKRFAEEAKDQTSSLAACGSNTLLRTLKNCVTANTSSTSDLFQHYEEL</sequence>
<feature type="transmembrane region" description="Helical" evidence="13">
    <location>
        <begin position="184"/>
        <end position="204"/>
    </location>
</feature>
<keyword evidence="8 13" id="KW-1133">Transmembrane helix</keyword>
<dbReference type="EC" id="1.16.1.9" evidence="3"/>
<feature type="transmembrane region" description="Helical" evidence="13">
    <location>
        <begin position="74"/>
        <end position="93"/>
    </location>
</feature>
<dbReference type="InterPro" id="IPR013112">
    <property type="entry name" value="FAD-bd_8"/>
</dbReference>
<feature type="transmembrane region" description="Helical" evidence="13">
    <location>
        <begin position="9"/>
        <end position="30"/>
    </location>
</feature>
<reference evidence="15 16" key="1">
    <citation type="journal article" date="2023" name="G3 (Bethesda)">
        <title>A high-quality reference genome for the fission yeast Schizosaccharomyces osmophilus.</title>
        <authorList>
            <person name="Jia G.S."/>
            <person name="Zhang W.C."/>
            <person name="Liang Y."/>
            <person name="Liu X.H."/>
            <person name="Rhind N."/>
            <person name="Pidoux A."/>
            <person name="Brysch-Herzberg M."/>
            <person name="Du L.L."/>
        </authorList>
    </citation>
    <scope>NUCLEOTIDE SEQUENCE [LARGE SCALE GENOMIC DNA]</scope>
    <source>
        <strain evidence="15 16">CBS 15793</strain>
    </source>
</reference>
<dbReference type="InterPro" id="IPR017927">
    <property type="entry name" value="FAD-bd_FR_type"/>
</dbReference>
<evidence type="ECO:0000256" key="1">
    <source>
        <dbReference type="ARBA" id="ARBA00004651"/>
    </source>
</evidence>
<dbReference type="EMBL" id="CP115611">
    <property type="protein sequence ID" value="WBW72908.1"/>
    <property type="molecule type" value="Genomic_DNA"/>
</dbReference>
<protein>
    <recommendedName>
        <fullName evidence="3">ferric-chelate reductase (NADPH)</fullName>
        <ecNumber evidence="3">1.16.1.9</ecNumber>
    </recommendedName>
</protein>
<dbReference type="SFLD" id="SFLDG01168">
    <property type="entry name" value="Ferric_reductase_subgroup_(FRE"/>
    <property type="match status" value="1"/>
</dbReference>
<evidence type="ECO:0000256" key="12">
    <source>
        <dbReference type="ARBA" id="ARBA00048483"/>
    </source>
</evidence>
<dbReference type="Gene3D" id="3.40.50.80">
    <property type="entry name" value="Nucleotide-binding domain of ferredoxin-NADP reductase (FNR) module"/>
    <property type="match status" value="1"/>
</dbReference>
<keyword evidence="11 13" id="KW-0472">Membrane</keyword>
<evidence type="ECO:0000313" key="15">
    <source>
        <dbReference type="EMBL" id="WBW72908.1"/>
    </source>
</evidence>
<evidence type="ECO:0000259" key="14">
    <source>
        <dbReference type="PROSITE" id="PS51384"/>
    </source>
</evidence>
<feature type="transmembrane region" description="Helical" evidence="13">
    <location>
        <begin position="210"/>
        <end position="230"/>
    </location>
</feature>
<dbReference type="InterPro" id="IPR000778">
    <property type="entry name" value="Cyt_b245_heavy_chain"/>
</dbReference>
<keyword evidence="7" id="KW-0249">Electron transport</keyword>
<feature type="domain" description="FAD-binding FR-type" evidence="14">
    <location>
        <begin position="251"/>
        <end position="407"/>
    </location>
</feature>
<keyword evidence="10" id="KW-0406">Ion transport</keyword>
<organism evidence="15 16">
    <name type="scientific">Schizosaccharomyces osmophilus</name>
    <dbReference type="NCBI Taxonomy" id="2545709"/>
    <lineage>
        <taxon>Eukaryota</taxon>
        <taxon>Fungi</taxon>
        <taxon>Dikarya</taxon>
        <taxon>Ascomycota</taxon>
        <taxon>Taphrinomycotina</taxon>
        <taxon>Schizosaccharomycetes</taxon>
        <taxon>Schizosaccharomycetales</taxon>
        <taxon>Schizosaccharomycetaceae</taxon>
        <taxon>Schizosaccharomyces</taxon>
    </lineage>
</organism>
<dbReference type="GO" id="GO:0005886">
    <property type="term" value="C:plasma membrane"/>
    <property type="evidence" value="ECO:0007669"/>
    <property type="project" value="UniProtKB-SubCell"/>
</dbReference>
<dbReference type="SUPFAM" id="SSF52343">
    <property type="entry name" value="Ferredoxin reductase-like, C-terminal NADP-linked domain"/>
    <property type="match status" value="1"/>
</dbReference>
<evidence type="ECO:0000256" key="7">
    <source>
        <dbReference type="ARBA" id="ARBA00022982"/>
    </source>
</evidence>
<keyword evidence="4" id="KW-0813">Transport</keyword>
<dbReference type="GeneID" id="80873516"/>
<keyword evidence="9" id="KW-0560">Oxidoreductase</keyword>
<evidence type="ECO:0000256" key="8">
    <source>
        <dbReference type="ARBA" id="ARBA00022989"/>
    </source>
</evidence>
<keyword evidence="16" id="KW-1185">Reference proteome</keyword>
<comment type="catalytic activity">
    <reaction evidence="12">
        <text>2 a Fe(II)-siderophore + NADP(+) + H(+) = 2 a Fe(III)-siderophore + NADPH</text>
        <dbReference type="Rhea" id="RHEA:28795"/>
        <dbReference type="Rhea" id="RHEA-COMP:11342"/>
        <dbReference type="Rhea" id="RHEA-COMP:11344"/>
        <dbReference type="ChEBI" id="CHEBI:15378"/>
        <dbReference type="ChEBI" id="CHEBI:29033"/>
        <dbReference type="ChEBI" id="CHEBI:29034"/>
        <dbReference type="ChEBI" id="CHEBI:57783"/>
        <dbReference type="ChEBI" id="CHEBI:58349"/>
        <dbReference type="EC" id="1.16.1.9"/>
    </reaction>
</comment>
<evidence type="ECO:0000313" key="16">
    <source>
        <dbReference type="Proteomes" id="UP001212411"/>
    </source>
</evidence>
<dbReference type="InterPro" id="IPR017938">
    <property type="entry name" value="Riboflavin_synthase-like_b-brl"/>
</dbReference>
<evidence type="ECO:0000256" key="5">
    <source>
        <dbReference type="ARBA" id="ARBA00022475"/>
    </source>
</evidence>
<dbReference type="GO" id="GO:0015677">
    <property type="term" value="P:copper ion import"/>
    <property type="evidence" value="ECO:0007669"/>
    <property type="project" value="TreeGrafter"/>
</dbReference>
<dbReference type="PROSITE" id="PS51384">
    <property type="entry name" value="FAD_FR"/>
    <property type="match status" value="1"/>
</dbReference>
<evidence type="ECO:0000256" key="4">
    <source>
        <dbReference type="ARBA" id="ARBA00022448"/>
    </source>
</evidence>
<dbReference type="InterPro" id="IPR039261">
    <property type="entry name" value="FNR_nucleotide-bd"/>
</dbReference>
<evidence type="ECO:0000256" key="10">
    <source>
        <dbReference type="ARBA" id="ARBA00023065"/>
    </source>
</evidence>
<dbReference type="Pfam" id="PF08022">
    <property type="entry name" value="FAD_binding_8"/>
    <property type="match status" value="1"/>
</dbReference>
<dbReference type="SFLD" id="SFLDS00052">
    <property type="entry name" value="Ferric_Reductase_Domain"/>
    <property type="match status" value="1"/>
</dbReference>
<feature type="transmembrane region" description="Helical" evidence="13">
    <location>
        <begin position="148"/>
        <end position="172"/>
    </location>
</feature>
<dbReference type="InterPro" id="IPR013121">
    <property type="entry name" value="Fe_red_NAD-bd_6"/>
</dbReference>